<protein>
    <submittedName>
        <fullName evidence="2">Uncharacterized protein</fullName>
    </submittedName>
</protein>
<keyword evidence="3" id="KW-1185">Reference proteome</keyword>
<feature type="region of interest" description="Disordered" evidence="1">
    <location>
        <begin position="699"/>
        <end position="724"/>
    </location>
</feature>
<dbReference type="STRING" id="436010.A0A166TZC2"/>
<evidence type="ECO:0000313" key="3">
    <source>
        <dbReference type="Proteomes" id="UP000076532"/>
    </source>
</evidence>
<dbReference type="PANTHER" id="PTHR33266:SF1">
    <property type="entry name" value="F-BOX DOMAIN-CONTAINING PROTEIN"/>
    <property type="match status" value="1"/>
</dbReference>
<name>A0A166TZC2_9AGAM</name>
<accession>A0A166TZC2</accession>
<dbReference type="PANTHER" id="PTHR33266">
    <property type="entry name" value="CHROMOSOME 15, WHOLE GENOME SHOTGUN SEQUENCE"/>
    <property type="match status" value="1"/>
</dbReference>
<dbReference type="OrthoDB" id="3270019at2759"/>
<reference evidence="2 3" key="1">
    <citation type="journal article" date="2016" name="Mol. Biol. Evol.">
        <title>Comparative Genomics of Early-Diverging Mushroom-Forming Fungi Provides Insights into the Origins of Lignocellulose Decay Capabilities.</title>
        <authorList>
            <person name="Nagy L.G."/>
            <person name="Riley R."/>
            <person name="Tritt A."/>
            <person name="Adam C."/>
            <person name="Daum C."/>
            <person name="Floudas D."/>
            <person name="Sun H."/>
            <person name="Yadav J.S."/>
            <person name="Pangilinan J."/>
            <person name="Larsson K.H."/>
            <person name="Matsuura K."/>
            <person name="Barry K."/>
            <person name="Labutti K."/>
            <person name="Kuo R."/>
            <person name="Ohm R.A."/>
            <person name="Bhattacharya S.S."/>
            <person name="Shirouzu T."/>
            <person name="Yoshinaga Y."/>
            <person name="Martin F.M."/>
            <person name="Grigoriev I.V."/>
            <person name="Hibbett D.S."/>
        </authorList>
    </citation>
    <scope>NUCLEOTIDE SEQUENCE [LARGE SCALE GENOMIC DNA]</scope>
    <source>
        <strain evidence="2 3">CBS 109695</strain>
    </source>
</reference>
<dbReference type="EMBL" id="KV417490">
    <property type="protein sequence ID" value="KZP31151.1"/>
    <property type="molecule type" value="Genomic_DNA"/>
</dbReference>
<dbReference type="Proteomes" id="UP000076532">
    <property type="component" value="Unassembled WGS sequence"/>
</dbReference>
<proteinExistence type="predicted"/>
<evidence type="ECO:0000313" key="2">
    <source>
        <dbReference type="EMBL" id="KZP31151.1"/>
    </source>
</evidence>
<organism evidence="2 3">
    <name type="scientific">Athelia psychrophila</name>
    <dbReference type="NCBI Taxonomy" id="1759441"/>
    <lineage>
        <taxon>Eukaryota</taxon>
        <taxon>Fungi</taxon>
        <taxon>Dikarya</taxon>
        <taxon>Basidiomycota</taxon>
        <taxon>Agaricomycotina</taxon>
        <taxon>Agaricomycetes</taxon>
        <taxon>Agaricomycetidae</taxon>
        <taxon>Atheliales</taxon>
        <taxon>Atheliaceae</taxon>
        <taxon>Athelia</taxon>
    </lineage>
</organism>
<dbReference type="AlphaFoldDB" id="A0A166TZC2"/>
<sequence>MDQQYSDIVTTHGLLETELGLVDEVRKAWALGTFRRLRLMKILRSNTDDSLVGRPTTLWSDELGATAKAWTTEFAGKSHILLEHAIHGMNRDRFRIPDECPAYANVVPIVQSSGMGKSRTVDEFAKLVFTLPFNLRPEDEESGYPLPDGSIRNFFAVRKHPPEDNEALGTRYMLFLGRLFTRVCEEISAEPTCVNPLEVASRWRERLLKGDFRNELYANAIKIEPLQFSNNEDVQSFAKKAALSLITMIRSKSSAPTPPERQHDVTLVLYFDESHNLTTDKTCVKVATKVVYGPWTAYQTLCKCLDGFAEEDLFNIFLSTSSNLLTYSPSQQYAWSARARNAPVDTFQAPFVELPFDQWSEPTLVHENKHSLKEVARSEFMVRFGRPLFWTRWNAGNRLVQEDIINFAMLKLTAQPPTDTTADGLMAAIALRLLLEFEPTRQRAIIAENKLVQGHMRVAFSVPAHREYMRSGAPSEPILAEAAARVMANSMSSKAMLSANILAYVKSGLISKGEHGELVARLLLTLAHDAACRPPASSSQVSRLTPIATQYSQPVAVLDFFKELLGKDHMEKVLHSEPQNIRNGTTFEAAFKAATIRFTHFAKAGDTSVVSDHSAFVAMCRGAAWQCFNQQKDIDIIVPVLLRDELIGRFVMSAILIQIKNRTTKQAIYVDAEKLNFFSPGGDDRAQTRPYIVLTMDLGAQPTPPPVPKPKAKSESTGAQAATPPFTPAKLVTAQKVNVHEAGKPGAPRGAKPLPSRHPRYFISVTGCSSGVYNVITPPEKNIYAQLLTSRSLINEHPRQEKMFREAVQQLKPTWEYGSSYDWVSYADAPPNQAWVLPDDHQEGVVVGKLSDEQDDSGDE</sequence>
<gene>
    <name evidence="2" type="ORF">FIBSPDRAFT_849657</name>
</gene>
<evidence type="ECO:0000256" key="1">
    <source>
        <dbReference type="SAM" id="MobiDB-lite"/>
    </source>
</evidence>